<keyword evidence="3" id="KW-1185">Reference proteome</keyword>
<reference evidence="3" key="1">
    <citation type="submission" date="2013-03" db="EMBL/GenBank/DDBJ databases">
        <title>The Genome Sequence of Anopheles dirus WRAIR2.</title>
        <authorList>
            <consortium name="The Broad Institute Genomics Platform"/>
            <person name="Neafsey D.E."/>
            <person name="Walton C."/>
            <person name="Walker B."/>
            <person name="Young S.K."/>
            <person name="Zeng Q."/>
            <person name="Gargeya S."/>
            <person name="Fitzgerald M."/>
            <person name="Haas B."/>
            <person name="Abouelleil A."/>
            <person name="Allen A.W."/>
            <person name="Alvarado L."/>
            <person name="Arachchi H.M."/>
            <person name="Berlin A.M."/>
            <person name="Chapman S.B."/>
            <person name="Gainer-Dewar J."/>
            <person name="Goldberg J."/>
            <person name="Griggs A."/>
            <person name="Gujja S."/>
            <person name="Hansen M."/>
            <person name="Howarth C."/>
            <person name="Imamovic A."/>
            <person name="Ireland A."/>
            <person name="Larimer J."/>
            <person name="McCowan C."/>
            <person name="Murphy C."/>
            <person name="Pearson M."/>
            <person name="Poon T.W."/>
            <person name="Priest M."/>
            <person name="Roberts A."/>
            <person name="Saif S."/>
            <person name="Shea T."/>
            <person name="Sisk P."/>
            <person name="Sykes S."/>
            <person name="Wortman J."/>
            <person name="Nusbaum C."/>
            <person name="Birren B."/>
        </authorList>
    </citation>
    <scope>NUCLEOTIDE SEQUENCE [LARGE SCALE GENOMIC DNA]</scope>
    <source>
        <strain evidence="3">WRAIR2</strain>
    </source>
</reference>
<dbReference type="Gene3D" id="3.90.1200.10">
    <property type="match status" value="1"/>
</dbReference>
<evidence type="ECO:0000313" key="3">
    <source>
        <dbReference type="Proteomes" id="UP000075884"/>
    </source>
</evidence>
<name>A0A1Y9H2X5_9DIPT</name>
<dbReference type="VEuPathDB" id="VectorBase:ADIR015828"/>
<dbReference type="PANTHER" id="PTHR11012">
    <property type="entry name" value="PROTEIN KINASE-LIKE DOMAIN-CONTAINING"/>
    <property type="match status" value="1"/>
</dbReference>
<dbReference type="SMART" id="SM00587">
    <property type="entry name" value="CHK"/>
    <property type="match status" value="1"/>
</dbReference>
<reference evidence="2" key="2">
    <citation type="submission" date="2020-05" db="UniProtKB">
        <authorList>
            <consortium name="EnsemblMetazoa"/>
        </authorList>
    </citation>
    <scope>IDENTIFICATION</scope>
    <source>
        <strain evidence="2">WRAIR2</strain>
    </source>
</reference>
<dbReference type="Pfam" id="PF02958">
    <property type="entry name" value="EcKL"/>
    <property type="match status" value="1"/>
</dbReference>
<dbReference type="PANTHER" id="PTHR11012:SF12">
    <property type="entry name" value="CHK KINASE-LIKE DOMAIN-CONTAINING PROTEIN-RELATED"/>
    <property type="match status" value="1"/>
</dbReference>
<dbReference type="EnsemblMetazoa" id="ADIR015828-RA">
    <property type="protein sequence ID" value="ADIR015828-PA"/>
    <property type="gene ID" value="ADIR015828"/>
</dbReference>
<dbReference type="SUPFAM" id="SSF56112">
    <property type="entry name" value="Protein kinase-like (PK-like)"/>
    <property type="match status" value="1"/>
</dbReference>
<dbReference type="STRING" id="7168.A0A1Y9H2X5"/>
<protein>
    <recommendedName>
        <fullName evidence="1">CHK kinase-like domain-containing protein</fullName>
    </recommendedName>
</protein>
<organism evidence="2 3">
    <name type="scientific">Anopheles dirus</name>
    <dbReference type="NCBI Taxonomy" id="7168"/>
    <lineage>
        <taxon>Eukaryota</taxon>
        <taxon>Metazoa</taxon>
        <taxon>Ecdysozoa</taxon>
        <taxon>Arthropoda</taxon>
        <taxon>Hexapoda</taxon>
        <taxon>Insecta</taxon>
        <taxon>Pterygota</taxon>
        <taxon>Neoptera</taxon>
        <taxon>Endopterygota</taxon>
        <taxon>Diptera</taxon>
        <taxon>Nematocera</taxon>
        <taxon>Culicoidea</taxon>
        <taxon>Culicidae</taxon>
        <taxon>Anophelinae</taxon>
        <taxon>Anopheles</taxon>
    </lineage>
</organism>
<evidence type="ECO:0000259" key="1">
    <source>
        <dbReference type="SMART" id="SM00587"/>
    </source>
</evidence>
<dbReference type="InterPro" id="IPR015897">
    <property type="entry name" value="CHK_kinase-like"/>
</dbReference>
<dbReference type="Proteomes" id="UP000075884">
    <property type="component" value="Unassembled WGS sequence"/>
</dbReference>
<feature type="domain" description="CHK kinase-like" evidence="1">
    <location>
        <begin position="137"/>
        <end position="324"/>
    </location>
</feature>
<evidence type="ECO:0000313" key="2">
    <source>
        <dbReference type="EnsemblMetazoa" id="ADIR015828-PA"/>
    </source>
</evidence>
<dbReference type="InterPro" id="IPR004119">
    <property type="entry name" value="EcKL"/>
</dbReference>
<accession>A0A1Y9H2X5</accession>
<dbReference type="AlphaFoldDB" id="A0A1Y9H2X5"/>
<dbReference type="InterPro" id="IPR011009">
    <property type="entry name" value="Kinase-like_dom_sf"/>
</dbReference>
<sequence length="404" mass="46805">MEFNTDELSAPAWLSDAFFVHILREFECDPTVRLDGVCQLRPGTKAGDHFASVMYRTTVRYWTGDQDGPKSIDLIMKIKPVAEGLKKDLLDDDDFFGKEIRMYTEVLPEMARLMGSIGEEYKHPKLVYSSKAAHTIIILEDISFQGWKMAGLIKSFEELQPTIDAIAKFHAASVVMQQNDPQFTSQYRCTIPETFRTMRSMTDGCFRSFRNFLRENADLTEFVVPVDNFHQTIDESVRDAYATSGACANVLIHGDFHFKNLLHLQAGGKIVDTMFIDYQMCSWSSQVVDLFYLMYMIPEQGVKNSHRDAIVHRYHTRFSDLLRRLNFSWRVPSLTELQAELLRNGKLELFHYIVFSAYRYTDLSKVDPEAFFRGQLDNPALQLEEFKDTMRRELKRFLHQGIIA</sequence>
<proteinExistence type="predicted"/>